<accession>A0A1S4N3F9</accession>
<evidence type="ECO:0000256" key="3">
    <source>
        <dbReference type="ARBA" id="ARBA00022502"/>
    </source>
</evidence>
<evidence type="ECO:0000313" key="9">
    <source>
        <dbReference type="EnsemblMetazoa" id="PHUM609800-PA"/>
    </source>
</evidence>
<evidence type="ECO:0000259" key="8">
    <source>
        <dbReference type="Pfam" id="PF10277"/>
    </source>
</evidence>
<evidence type="ECO:0000256" key="7">
    <source>
        <dbReference type="ARBA" id="ARBA00023136"/>
    </source>
</evidence>
<comment type="similarity">
    <text evidence="2">Belongs to the PGAP2 family.</text>
</comment>
<dbReference type="VEuPathDB" id="VectorBase:PHUM609800"/>
<dbReference type="AlphaFoldDB" id="A0A1S4N3F9"/>
<dbReference type="FunCoup" id="A0A1S4N3F9">
    <property type="interactions" value="583"/>
</dbReference>
<dbReference type="GO" id="GO:0006506">
    <property type="term" value="P:GPI anchor biosynthetic process"/>
    <property type="evidence" value="ECO:0007669"/>
    <property type="project" value="UniProtKB-KW"/>
</dbReference>
<keyword evidence="4" id="KW-0812">Transmembrane</keyword>
<keyword evidence="5" id="KW-1133">Transmembrane helix</keyword>
<keyword evidence="10" id="KW-1185">Reference proteome</keyword>
<comment type="subcellular location">
    <subcellularLocation>
        <location evidence="1">Golgi apparatus membrane</location>
        <topology evidence="1">Multi-pass membrane protein</topology>
    </subcellularLocation>
</comment>
<dbReference type="EMBL" id="AAZO01007449">
    <property type="status" value="NOT_ANNOTATED_CDS"/>
    <property type="molecule type" value="Genomic_DNA"/>
</dbReference>
<keyword evidence="7" id="KW-0472">Membrane</keyword>
<dbReference type="PANTHER" id="PTHR12892">
    <property type="entry name" value="FGF RECEPTOR ACTIVATING PROTEIN 1"/>
    <property type="match status" value="1"/>
</dbReference>
<sequence length="284" mass="33611">MLKTSDTEVLLPIYNKKGPNVMKIYKKRNFFSFKISIPSVTWLCVTSSFLTFFFCVIWSILYNFEEANATHCSVENFLPSISAAIGHFYPQIYVWNTSVILQMIPRLKIATIYLHYYSSVIHEKYFHLCYLSWIFNICELWALLGLSLITSTSNYNIHAFCFVSFLFSSMFYMVLSCFLLKFRRKIPLENSEKGSVKWKIRCSIINICCFFLAGYFFRRHNIYCEPRVYSLFAFFEYGVVASNILFHFSAVWDFYDRIMTIDSSYCGFQIDYNPPYKSAIYDFK</sequence>
<evidence type="ECO:0000256" key="4">
    <source>
        <dbReference type="ARBA" id="ARBA00022692"/>
    </source>
</evidence>
<proteinExistence type="inferred from homology"/>
<dbReference type="Pfam" id="PF10277">
    <property type="entry name" value="Frag1"/>
    <property type="match status" value="1"/>
</dbReference>
<evidence type="ECO:0000256" key="6">
    <source>
        <dbReference type="ARBA" id="ARBA00023034"/>
    </source>
</evidence>
<dbReference type="InterPro" id="IPR039545">
    <property type="entry name" value="PGAP2"/>
</dbReference>
<dbReference type="Proteomes" id="UP000009046">
    <property type="component" value="Unassembled WGS sequence"/>
</dbReference>
<organism evidence="9 10">
    <name type="scientific">Pediculus humanus subsp. corporis</name>
    <name type="common">Body louse</name>
    <dbReference type="NCBI Taxonomy" id="121224"/>
    <lineage>
        <taxon>Eukaryota</taxon>
        <taxon>Metazoa</taxon>
        <taxon>Ecdysozoa</taxon>
        <taxon>Arthropoda</taxon>
        <taxon>Hexapoda</taxon>
        <taxon>Insecta</taxon>
        <taxon>Pterygota</taxon>
        <taxon>Neoptera</taxon>
        <taxon>Paraneoptera</taxon>
        <taxon>Psocodea</taxon>
        <taxon>Troctomorpha</taxon>
        <taxon>Phthiraptera</taxon>
        <taxon>Anoplura</taxon>
        <taxon>Pediculidae</taxon>
        <taxon>Pediculus</taxon>
    </lineage>
</organism>
<evidence type="ECO:0000256" key="2">
    <source>
        <dbReference type="ARBA" id="ARBA00007414"/>
    </source>
</evidence>
<evidence type="ECO:0000313" key="10">
    <source>
        <dbReference type="Proteomes" id="UP000009046"/>
    </source>
</evidence>
<dbReference type="InParanoid" id="A0A1S4N3F9"/>
<keyword evidence="6" id="KW-0333">Golgi apparatus</keyword>
<reference evidence="9" key="1">
    <citation type="submission" date="2020-05" db="UniProtKB">
        <authorList>
            <consortium name="EnsemblMetazoa"/>
        </authorList>
    </citation>
    <scope>IDENTIFICATION</scope>
    <source>
        <strain evidence="9">USDA</strain>
    </source>
</reference>
<feature type="domain" description="CWH43-like N-terminal" evidence="8">
    <location>
        <begin position="40"/>
        <end position="256"/>
    </location>
</feature>
<name>A0A1S4N3F9_PEDHC</name>
<dbReference type="InterPro" id="IPR019402">
    <property type="entry name" value="CWH43_N"/>
</dbReference>
<evidence type="ECO:0000256" key="5">
    <source>
        <dbReference type="ARBA" id="ARBA00022989"/>
    </source>
</evidence>
<protein>
    <recommendedName>
        <fullName evidence="8">CWH43-like N-terminal domain-containing protein</fullName>
    </recommendedName>
</protein>
<dbReference type="PANTHER" id="PTHR12892:SF11">
    <property type="entry name" value="POST-GPI ATTACHMENT TO PROTEINS FACTOR 2"/>
    <property type="match status" value="1"/>
</dbReference>
<dbReference type="GO" id="GO:0000139">
    <property type="term" value="C:Golgi membrane"/>
    <property type="evidence" value="ECO:0007669"/>
    <property type="project" value="UniProtKB-SubCell"/>
</dbReference>
<evidence type="ECO:0000256" key="1">
    <source>
        <dbReference type="ARBA" id="ARBA00004653"/>
    </source>
</evidence>
<dbReference type="EnsemblMetazoa" id="PHUM609800-RA">
    <property type="protein sequence ID" value="PHUM609800-PA"/>
    <property type="gene ID" value="PHUM609800"/>
</dbReference>
<keyword evidence="3" id="KW-0337">GPI-anchor biosynthesis</keyword>
<dbReference type="GO" id="GO:0005789">
    <property type="term" value="C:endoplasmic reticulum membrane"/>
    <property type="evidence" value="ECO:0007669"/>
    <property type="project" value="TreeGrafter"/>
</dbReference>